<feature type="repeat" description="TPR" evidence="1">
    <location>
        <begin position="805"/>
        <end position="838"/>
    </location>
</feature>
<dbReference type="PANTHER" id="PTHR47691">
    <property type="entry name" value="REGULATOR-RELATED"/>
    <property type="match status" value="1"/>
</dbReference>
<dbReference type="RefSeq" id="WP_203801768.1">
    <property type="nucleotide sequence ID" value="NZ_BAAAQE010000006.1"/>
</dbReference>
<dbReference type="Proteomes" id="UP000612282">
    <property type="component" value="Unassembled WGS sequence"/>
</dbReference>
<dbReference type="SMART" id="SM00028">
    <property type="entry name" value="TPR"/>
    <property type="match status" value="8"/>
</dbReference>
<dbReference type="Gene3D" id="1.10.10.10">
    <property type="entry name" value="Winged helix-like DNA-binding domain superfamily/Winged helix DNA-binding domain"/>
    <property type="match status" value="1"/>
</dbReference>
<evidence type="ECO:0000256" key="1">
    <source>
        <dbReference type="PROSITE-ProRule" id="PRU00339"/>
    </source>
</evidence>
<accession>A0ABQ3XI15</accession>
<keyword evidence="1" id="KW-0802">TPR repeat</keyword>
<dbReference type="InterPro" id="IPR019734">
    <property type="entry name" value="TPR_rpt"/>
</dbReference>
<dbReference type="EMBL" id="BOMG01000082">
    <property type="protein sequence ID" value="GID58147.1"/>
    <property type="molecule type" value="Genomic_DNA"/>
</dbReference>
<sequence length="906" mass="98428">MTGPGSAKRELRDRFAELYEAAGKPLYATVARHTRFNLEEAGTPAANIDKQRISSWLSAANPMTPDTFAKLEAFVAALGELAGKRRATVPTWSQQDWRSCWERARRRQRTRPAEHRADGPRARWALPPDTLAFTGRTEEIDQLVASATGGVVSIHAVDGMPGVGKTALAVHAAHRFADRFPGGRIFLDLHAHTPGQTPTDPADALATLLTADGVDPRYVPESLDGRAALWRDRSAAKRILLVIDNAASSEQINPLLPGNPECAVLVTSRRRLGDLPGRTRHVTLGLLPPRQARAMFLSQAPRAATEPVEEVDEVVALAGRLPLAISLLAKVYTAHRVWTLADLRTEIRARLLTLTAEHATVAAAFDVSYDTLPTDRQEFLLHLALHPGTDVDPFAAAVLTGRDLDEAVAQLDALHRENLLIEVGYRRYGVHDLIRSYVETRSGDLPERTRQDALNRLLDFYQHTSGIVSRHLLPYIQSSPADITPDWAGPELTSSTSALAWARTERANLLAALAGARTGDPARFIGFAASLAGLLRMDGPWTETLATYEAAAAAAQSRDDRWAYAYALLCLGDTNRLRSDYDSADANLAQALDLYRDLGSRLGEGNTLLQLGMVRYCVGDHPAAVTLLEQALERYVELGDRRGEANALMNLGVVRYMGSDLSGAVDLLNRSLGPSRELNDLPTTSSVLMVLGYVYRIRGEYAAAEAALTEGLAQSRELGDRWRESNTLSYLGDVLHRIGDRAGAAEALALSVERSREVGSRLGLATGLVFLGTLLRENGDPTTAITTLTEAIELVRELGIRGGEVEALNALGAAYRDLGDLESAADHHQRALALAQEIDSTVDEAHSYAGMGRTELAANRRHLAVEHLRTALALLTKVGAGEATEVAEELGRIETLPDEPGDRRQK</sequence>
<keyword evidence="3" id="KW-1185">Reference proteome</keyword>
<dbReference type="PANTHER" id="PTHR47691:SF3">
    <property type="entry name" value="HTH-TYPE TRANSCRIPTIONAL REGULATOR RV0890C-RELATED"/>
    <property type="match status" value="1"/>
</dbReference>
<dbReference type="Gene3D" id="1.25.40.10">
    <property type="entry name" value="Tetratricopeptide repeat domain"/>
    <property type="match status" value="3"/>
</dbReference>
<dbReference type="InterPro" id="IPR011990">
    <property type="entry name" value="TPR-like_helical_dom_sf"/>
</dbReference>
<dbReference type="SUPFAM" id="SSF52540">
    <property type="entry name" value="P-loop containing nucleoside triphosphate hydrolases"/>
    <property type="match status" value="1"/>
</dbReference>
<gene>
    <name evidence="2" type="ORF">Aco03nite_065510</name>
</gene>
<dbReference type="InterPro" id="IPR036388">
    <property type="entry name" value="WH-like_DNA-bd_sf"/>
</dbReference>
<protein>
    <submittedName>
        <fullName evidence="2">ATPase</fullName>
    </submittedName>
</protein>
<evidence type="ECO:0000313" key="2">
    <source>
        <dbReference type="EMBL" id="GID58147.1"/>
    </source>
</evidence>
<dbReference type="InterPro" id="IPR027417">
    <property type="entry name" value="P-loop_NTPase"/>
</dbReference>
<dbReference type="Gene3D" id="3.40.50.300">
    <property type="entry name" value="P-loop containing nucleotide triphosphate hydrolases"/>
    <property type="match status" value="1"/>
</dbReference>
<evidence type="ECO:0000313" key="3">
    <source>
        <dbReference type="Proteomes" id="UP000612282"/>
    </source>
</evidence>
<dbReference type="PRINTS" id="PR00364">
    <property type="entry name" value="DISEASERSIST"/>
</dbReference>
<dbReference type="Pfam" id="PF13424">
    <property type="entry name" value="TPR_12"/>
    <property type="match status" value="2"/>
</dbReference>
<proteinExistence type="predicted"/>
<reference evidence="2 3" key="1">
    <citation type="submission" date="2021-01" db="EMBL/GenBank/DDBJ databases">
        <title>Whole genome shotgun sequence of Actinoplanes couchii NBRC 106145.</title>
        <authorList>
            <person name="Komaki H."/>
            <person name="Tamura T."/>
        </authorList>
    </citation>
    <scope>NUCLEOTIDE SEQUENCE [LARGE SCALE GENOMIC DNA]</scope>
    <source>
        <strain evidence="2 3">NBRC 106145</strain>
    </source>
</reference>
<comment type="caution">
    <text evidence="2">The sequence shown here is derived from an EMBL/GenBank/DDBJ whole genome shotgun (WGS) entry which is preliminary data.</text>
</comment>
<dbReference type="PROSITE" id="PS50005">
    <property type="entry name" value="TPR"/>
    <property type="match status" value="1"/>
</dbReference>
<name>A0ABQ3XI15_9ACTN</name>
<dbReference type="SUPFAM" id="SSF48452">
    <property type="entry name" value="TPR-like"/>
    <property type="match status" value="2"/>
</dbReference>
<organism evidence="2 3">
    <name type="scientific">Actinoplanes couchii</name>
    <dbReference type="NCBI Taxonomy" id="403638"/>
    <lineage>
        <taxon>Bacteria</taxon>
        <taxon>Bacillati</taxon>
        <taxon>Actinomycetota</taxon>
        <taxon>Actinomycetes</taxon>
        <taxon>Micromonosporales</taxon>
        <taxon>Micromonosporaceae</taxon>
        <taxon>Actinoplanes</taxon>
    </lineage>
</organism>